<organism evidence="4 5">
    <name type="scientific">Methylogaea oryzae</name>
    <dbReference type="NCBI Taxonomy" id="1295382"/>
    <lineage>
        <taxon>Bacteria</taxon>
        <taxon>Pseudomonadati</taxon>
        <taxon>Pseudomonadota</taxon>
        <taxon>Gammaproteobacteria</taxon>
        <taxon>Methylococcales</taxon>
        <taxon>Methylococcaceae</taxon>
        <taxon>Methylogaea</taxon>
    </lineage>
</organism>
<dbReference type="PANTHER" id="PTHR33495">
    <property type="entry name" value="ANTI-SIGMA FACTOR ANTAGONIST TM_1081-RELATED-RELATED"/>
    <property type="match status" value="1"/>
</dbReference>
<gene>
    <name evidence="4" type="ORF">MoryE10_02180</name>
</gene>
<dbReference type="NCBIfam" id="TIGR00377">
    <property type="entry name" value="ant_ant_sig"/>
    <property type="match status" value="1"/>
</dbReference>
<reference evidence="4" key="1">
    <citation type="submission" date="2019-06" db="EMBL/GenBank/DDBJ databases">
        <title>Complete genome sequence of Methylogaea oryzae strain JCM16910.</title>
        <authorList>
            <person name="Asakawa S."/>
        </authorList>
    </citation>
    <scope>NUCLEOTIDE SEQUENCE</scope>
    <source>
        <strain evidence="4">E10</strain>
    </source>
</reference>
<dbReference type="KEGG" id="moz:MoryE10_02180"/>
<feature type="domain" description="STAS" evidence="3">
    <location>
        <begin position="2"/>
        <end position="108"/>
    </location>
</feature>
<dbReference type="PROSITE" id="PS50801">
    <property type="entry name" value="STAS"/>
    <property type="match status" value="1"/>
</dbReference>
<accession>A0A8D4VN52</accession>
<dbReference type="GO" id="GO:0043856">
    <property type="term" value="F:anti-sigma factor antagonist activity"/>
    <property type="evidence" value="ECO:0007669"/>
    <property type="project" value="InterPro"/>
</dbReference>
<dbReference type="Pfam" id="PF01740">
    <property type="entry name" value="STAS"/>
    <property type="match status" value="1"/>
</dbReference>
<dbReference type="SUPFAM" id="SSF52091">
    <property type="entry name" value="SpoIIaa-like"/>
    <property type="match status" value="1"/>
</dbReference>
<evidence type="ECO:0000256" key="2">
    <source>
        <dbReference type="RuleBase" id="RU003749"/>
    </source>
</evidence>
<dbReference type="InterPro" id="IPR036513">
    <property type="entry name" value="STAS_dom_sf"/>
</dbReference>
<keyword evidence="5" id="KW-1185">Reference proteome</keyword>
<dbReference type="AlphaFoldDB" id="A0A8D4VN52"/>
<name>A0A8D4VN52_9GAMM</name>
<evidence type="ECO:0000256" key="1">
    <source>
        <dbReference type="ARBA" id="ARBA00009013"/>
    </source>
</evidence>
<proteinExistence type="inferred from homology"/>
<dbReference type="RefSeq" id="WP_054775003.1">
    <property type="nucleotide sequence ID" value="NZ_AP019782.1"/>
</dbReference>
<dbReference type="InterPro" id="IPR002645">
    <property type="entry name" value="STAS_dom"/>
</dbReference>
<dbReference type="CDD" id="cd07043">
    <property type="entry name" value="STAS_anti-anti-sigma_factors"/>
    <property type="match status" value="1"/>
</dbReference>
<dbReference type="Gene3D" id="3.30.750.24">
    <property type="entry name" value="STAS domain"/>
    <property type="match status" value="1"/>
</dbReference>
<sequence length="108" mass="11763">MLNTSTHKQGDILVVTLDGRIDASSAKPLEEQFLQWIDGGEHRLVIDFSGVNYISSAGLRVFLLVAKRIGAAEGSVKLCALNPTLREVFDISGFSRLFDIAATVQETL</sequence>
<evidence type="ECO:0000313" key="4">
    <source>
        <dbReference type="EMBL" id="BBL69612.1"/>
    </source>
</evidence>
<comment type="similarity">
    <text evidence="1 2">Belongs to the anti-sigma-factor antagonist family.</text>
</comment>
<evidence type="ECO:0000259" key="3">
    <source>
        <dbReference type="PROSITE" id="PS50801"/>
    </source>
</evidence>
<evidence type="ECO:0000313" key="5">
    <source>
        <dbReference type="Proteomes" id="UP000824988"/>
    </source>
</evidence>
<protein>
    <recommendedName>
        <fullName evidence="2">Anti-sigma factor antagonist</fullName>
    </recommendedName>
</protein>
<dbReference type="Proteomes" id="UP000824988">
    <property type="component" value="Chromosome"/>
</dbReference>
<dbReference type="InterPro" id="IPR003658">
    <property type="entry name" value="Anti-sigma_ant"/>
</dbReference>
<dbReference type="EMBL" id="AP019782">
    <property type="protein sequence ID" value="BBL69612.1"/>
    <property type="molecule type" value="Genomic_DNA"/>
</dbReference>